<keyword evidence="9" id="KW-0812">Transmembrane</keyword>
<evidence type="ECO:0000259" key="10">
    <source>
        <dbReference type="PROSITE" id="PS51837"/>
    </source>
</evidence>
<evidence type="ECO:0000256" key="6">
    <source>
        <dbReference type="ARBA" id="ARBA00022833"/>
    </source>
</evidence>
<evidence type="ECO:0000313" key="11">
    <source>
        <dbReference type="Proteomes" id="UP000492821"/>
    </source>
</evidence>
<sequence length="121" mass="13100">MLRARSSVNCGPSRQASPTSMSNLYPSAPPAPSAPPPESVPFVARPRLLAVGRDPVQAVCNACQKDVITEVQFEWGAFTVCMALPFALFCLCCVPFCIPAFKDAVHYCPHCKGFIGKDKRL</sequence>
<feature type="region of interest" description="Disordered" evidence="8">
    <location>
        <begin position="1"/>
        <end position="39"/>
    </location>
</feature>
<feature type="transmembrane region" description="Helical" evidence="9">
    <location>
        <begin position="75"/>
        <end position="98"/>
    </location>
</feature>
<evidence type="ECO:0000256" key="2">
    <source>
        <dbReference type="ARBA" id="ARBA00004481"/>
    </source>
</evidence>
<feature type="domain" description="LITAF" evidence="10">
    <location>
        <begin position="39"/>
        <end position="120"/>
    </location>
</feature>
<evidence type="ECO:0000256" key="7">
    <source>
        <dbReference type="ARBA" id="ARBA00023136"/>
    </source>
</evidence>
<dbReference type="InterPro" id="IPR006629">
    <property type="entry name" value="LITAF"/>
</dbReference>
<proteinExistence type="inferred from homology"/>
<dbReference type="GO" id="GO:0005765">
    <property type="term" value="C:lysosomal membrane"/>
    <property type="evidence" value="ECO:0007669"/>
    <property type="project" value="UniProtKB-SubCell"/>
</dbReference>
<dbReference type="InterPro" id="IPR037519">
    <property type="entry name" value="LITAF_fam"/>
</dbReference>
<evidence type="ECO:0000313" key="12">
    <source>
        <dbReference type="WBParaSite" id="Pan_g23207.t1"/>
    </source>
</evidence>
<accession>A0A7E4VNU7</accession>
<keyword evidence="11" id="KW-1185">Reference proteome</keyword>
<dbReference type="PANTHER" id="PTHR23292:SF6">
    <property type="entry name" value="FI16602P1-RELATED"/>
    <property type="match status" value="1"/>
</dbReference>
<dbReference type="PROSITE" id="PS51837">
    <property type="entry name" value="LITAF"/>
    <property type="match status" value="1"/>
</dbReference>
<evidence type="ECO:0000256" key="4">
    <source>
        <dbReference type="ARBA" id="ARBA00005975"/>
    </source>
</evidence>
<keyword evidence="6" id="KW-0862">Zinc</keyword>
<evidence type="ECO:0000256" key="9">
    <source>
        <dbReference type="SAM" id="Phobius"/>
    </source>
</evidence>
<evidence type="ECO:0000256" key="5">
    <source>
        <dbReference type="ARBA" id="ARBA00022723"/>
    </source>
</evidence>
<organism evidence="11 12">
    <name type="scientific">Panagrellus redivivus</name>
    <name type="common">Microworm</name>
    <dbReference type="NCBI Taxonomy" id="6233"/>
    <lineage>
        <taxon>Eukaryota</taxon>
        <taxon>Metazoa</taxon>
        <taxon>Ecdysozoa</taxon>
        <taxon>Nematoda</taxon>
        <taxon>Chromadorea</taxon>
        <taxon>Rhabditida</taxon>
        <taxon>Tylenchina</taxon>
        <taxon>Panagrolaimomorpha</taxon>
        <taxon>Panagrolaimoidea</taxon>
        <taxon>Panagrolaimidae</taxon>
        <taxon>Panagrellus</taxon>
    </lineage>
</organism>
<dbReference type="Proteomes" id="UP000492821">
    <property type="component" value="Unassembled WGS sequence"/>
</dbReference>
<keyword evidence="5" id="KW-0479">Metal-binding</keyword>
<dbReference type="WBParaSite" id="Pan_g23207.t1">
    <property type="protein sequence ID" value="Pan_g23207.t1"/>
    <property type="gene ID" value="Pan_g23207"/>
</dbReference>
<keyword evidence="9" id="KW-1133">Transmembrane helix</keyword>
<keyword evidence="7 9" id="KW-0472">Membrane</keyword>
<feature type="compositionally biased region" description="Polar residues" evidence="8">
    <location>
        <begin position="1"/>
        <end position="25"/>
    </location>
</feature>
<evidence type="ECO:0000256" key="3">
    <source>
        <dbReference type="ARBA" id="ARBA00004630"/>
    </source>
</evidence>
<dbReference type="GO" id="GO:0031902">
    <property type="term" value="C:late endosome membrane"/>
    <property type="evidence" value="ECO:0007669"/>
    <property type="project" value="UniProtKB-SubCell"/>
</dbReference>
<reference evidence="12" key="2">
    <citation type="submission" date="2020-10" db="UniProtKB">
        <authorList>
            <consortium name="WormBaseParasite"/>
        </authorList>
    </citation>
    <scope>IDENTIFICATION</scope>
</reference>
<dbReference type="PANTHER" id="PTHR23292">
    <property type="entry name" value="LIPOPOLYSACCHARIDE-INDUCED TUMOR NECROSIS FACTOR-ALPHA FACTOR"/>
    <property type="match status" value="1"/>
</dbReference>
<comment type="similarity">
    <text evidence="4">Belongs to the CDIP1/LITAF family.</text>
</comment>
<dbReference type="SMART" id="SM00714">
    <property type="entry name" value="LITAF"/>
    <property type="match status" value="1"/>
</dbReference>
<dbReference type="Pfam" id="PF10601">
    <property type="entry name" value="zf-LITAF-like"/>
    <property type="match status" value="1"/>
</dbReference>
<comment type="subcellular location">
    <subcellularLocation>
        <location evidence="2">Endosome membrane</location>
        <topology evidence="2">Peripheral membrane protein</topology>
    </subcellularLocation>
    <subcellularLocation>
        <location evidence="1">Late endosome membrane</location>
    </subcellularLocation>
    <subcellularLocation>
        <location evidence="3">Lysosome membrane</location>
        <topology evidence="3">Peripheral membrane protein</topology>
        <orientation evidence="3">Cytoplasmic side</orientation>
    </subcellularLocation>
</comment>
<feature type="compositionally biased region" description="Pro residues" evidence="8">
    <location>
        <begin position="27"/>
        <end position="39"/>
    </location>
</feature>
<protein>
    <submittedName>
        <fullName evidence="12">LITAF domain-containing protein</fullName>
    </submittedName>
</protein>
<evidence type="ECO:0000256" key="8">
    <source>
        <dbReference type="SAM" id="MobiDB-lite"/>
    </source>
</evidence>
<dbReference type="GO" id="GO:0008270">
    <property type="term" value="F:zinc ion binding"/>
    <property type="evidence" value="ECO:0007669"/>
    <property type="project" value="TreeGrafter"/>
</dbReference>
<name>A0A7E4VNU7_PANRE</name>
<dbReference type="AlphaFoldDB" id="A0A7E4VNU7"/>
<evidence type="ECO:0000256" key="1">
    <source>
        <dbReference type="ARBA" id="ARBA00004414"/>
    </source>
</evidence>
<reference evidence="11" key="1">
    <citation type="journal article" date="2013" name="Genetics">
        <title>The draft genome and transcriptome of Panagrellus redivivus are shaped by the harsh demands of a free-living lifestyle.</title>
        <authorList>
            <person name="Srinivasan J."/>
            <person name="Dillman A.R."/>
            <person name="Macchietto M.G."/>
            <person name="Heikkinen L."/>
            <person name="Lakso M."/>
            <person name="Fracchia K.M."/>
            <person name="Antoshechkin I."/>
            <person name="Mortazavi A."/>
            <person name="Wong G."/>
            <person name="Sternberg P.W."/>
        </authorList>
    </citation>
    <scope>NUCLEOTIDE SEQUENCE [LARGE SCALE GENOMIC DNA]</scope>
    <source>
        <strain evidence="11">MT8872</strain>
    </source>
</reference>